<keyword evidence="2" id="KW-0812">Transmembrane</keyword>
<dbReference type="GO" id="GO:0005886">
    <property type="term" value="C:plasma membrane"/>
    <property type="evidence" value="ECO:0007669"/>
    <property type="project" value="UniProtKB-ARBA"/>
</dbReference>
<dbReference type="Pfam" id="PF07714">
    <property type="entry name" value="PK_Tyr_Ser-Thr"/>
    <property type="match status" value="1"/>
</dbReference>
<organism evidence="5 6">
    <name type="scientific">Nicotiana sylvestris</name>
    <name type="common">Wood tobacco</name>
    <name type="synonym">South American tobacco</name>
    <dbReference type="NCBI Taxonomy" id="4096"/>
    <lineage>
        <taxon>Eukaryota</taxon>
        <taxon>Viridiplantae</taxon>
        <taxon>Streptophyta</taxon>
        <taxon>Embryophyta</taxon>
        <taxon>Tracheophyta</taxon>
        <taxon>Spermatophyta</taxon>
        <taxon>Magnoliopsida</taxon>
        <taxon>eudicotyledons</taxon>
        <taxon>Gunneridae</taxon>
        <taxon>Pentapetalae</taxon>
        <taxon>asterids</taxon>
        <taxon>lamiids</taxon>
        <taxon>Solanales</taxon>
        <taxon>Solanaceae</taxon>
        <taxon>Nicotianoideae</taxon>
        <taxon>Nicotianeae</taxon>
        <taxon>Nicotiana</taxon>
    </lineage>
</organism>
<dbReference type="PROSITE" id="PS51782">
    <property type="entry name" value="LYSM"/>
    <property type="match status" value="1"/>
</dbReference>
<evidence type="ECO:0000259" key="3">
    <source>
        <dbReference type="PROSITE" id="PS50011"/>
    </source>
</evidence>
<protein>
    <submittedName>
        <fullName evidence="6">LysM domain receptor-like kinase 4</fullName>
    </submittedName>
</protein>
<evidence type="ECO:0000256" key="2">
    <source>
        <dbReference type="SAM" id="Phobius"/>
    </source>
</evidence>
<dbReference type="Pfam" id="PF23472">
    <property type="entry name" value="LysM2_CERK1_LYK3_4_5"/>
    <property type="match status" value="1"/>
</dbReference>
<dbReference type="InterPro" id="IPR056562">
    <property type="entry name" value="LysM2_CERK1_LYK3_4_5"/>
</dbReference>
<dbReference type="Pfam" id="PF23446">
    <property type="entry name" value="LysM1_NFP_LYK"/>
    <property type="match status" value="1"/>
</dbReference>
<dbReference type="Proteomes" id="UP000189701">
    <property type="component" value="Unplaced"/>
</dbReference>
<evidence type="ECO:0000256" key="1">
    <source>
        <dbReference type="SAM" id="MobiDB-lite"/>
    </source>
</evidence>
<dbReference type="InterPro" id="IPR018392">
    <property type="entry name" value="LysM"/>
</dbReference>
<dbReference type="InterPro" id="IPR020635">
    <property type="entry name" value="Tyr_kinase_cat_dom"/>
</dbReference>
<dbReference type="InterPro" id="IPR001245">
    <property type="entry name" value="Ser-Thr/Tyr_kinase_cat_dom"/>
</dbReference>
<dbReference type="Gene3D" id="1.10.510.10">
    <property type="entry name" value="Transferase(Phosphotransferase) domain 1"/>
    <property type="match status" value="1"/>
</dbReference>
<dbReference type="Pfam" id="PF23473">
    <property type="entry name" value="LysM3_LYK4_5"/>
    <property type="match status" value="1"/>
</dbReference>
<feature type="compositionally biased region" description="Low complexity" evidence="1">
    <location>
        <begin position="353"/>
        <end position="371"/>
    </location>
</feature>
<sequence>MVIPFIYFTAWPAIKSHWTYFQCLSRILEQNAYHLNFNLYVMNFQWLLVICICISSSYGQQFYDSTSCFSNISSPGTRYTCTSLNDSCQTFLIYRTNQDFTTISDVSYLFGFSPDVLLTLNNVTSSSQILEIGREVIVPIQCSCLGESFQANISYHSPTNTKFDDVACGVFEGLVKSITLLEENISKKTNISDVNYDIKAGTELQMPLKCACPGKVFDVGLKYLITYPFISGDDTGKVSEKFNISIEDIWGANHLSFNPTVFSNTTILVPLRGEPSINFSIHDSDSPTPGFLPTQMVEKSSKNLKLKKLCISVSVVGFFLFAATLVACGLYIRTIRKFKAEKNRSSIHKSFVTSGSTPRNSPPTTTRSSTNSCLSPDLLAGIKYSLGEYNIDELKRATDNFSEGTMISDNVYKGCVDNAEVLIKKIRFEDTKQVIDVHSRINHVNIVNLRGVCYGEDDISGSYLVFEYSSNGTLRDCLSNSLASLSWHKRTQIAFDIARGLHYLHFCTIPPYTHMKINRKNIFLTPNWRAKLAVFGVKAVIGTTKKIGSIESLGGWIAPEHL</sequence>
<keyword evidence="5" id="KW-1185">Reference proteome</keyword>
<dbReference type="InterPro" id="IPR011009">
    <property type="entry name" value="Kinase-like_dom_sf"/>
</dbReference>
<keyword evidence="2" id="KW-0472">Membrane</keyword>
<feature type="region of interest" description="Disordered" evidence="1">
    <location>
        <begin position="349"/>
        <end position="371"/>
    </location>
</feature>
<gene>
    <name evidence="6" type="primary">LOC104229036</name>
</gene>
<dbReference type="PROSITE" id="PS50011">
    <property type="entry name" value="PROTEIN_KINASE_DOM"/>
    <property type="match status" value="1"/>
</dbReference>
<dbReference type="GO" id="GO:0004713">
    <property type="term" value="F:protein tyrosine kinase activity"/>
    <property type="evidence" value="ECO:0007669"/>
    <property type="project" value="InterPro"/>
</dbReference>
<dbReference type="InterPro" id="IPR056561">
    <property type="entry name" value="NFP_LYK_LysM1"/>
</dbReference>
<evidence type="ECO:0000313" key="6">
    <source>
        <dbReference type="RefSeq" id="XP_009779910.1"/>
    </source>
</evidence>
<dbReference type="PANTHER" id="PTHR45927">
    <property type="entry name" value="LYSM-DOMAIN RECEPTOR-LIKE KINASE-RELATED"/>
    <property type="match status" value="1"/>
</dbReference>
<keyword evidence="2" id="KW-1133">Transmembrane helix</keyword>
<dbReference type="InterPro" id="IPR000719">
    <property type="entry name" value="Prot_kinase_dom"/>
</dbReference>
<feature type="domain" description="LysM" evidence="4">
    <location>
        <begin position="225"/>
        <end position="269"/>
    </location>
</feature>
<dbReference type="InterPro" id="IPR056563">
    <property type="entry name" value="LysM3_LYK4_5"/>
</dbReference>
<feature type="transmembrane region" description="Helical" evidence="2">
    <location>
        <begin position="311"/>
        <end position="332"/>
    </location>
</feature>
<name>A0A1U7X0B6_NICSY</name>
<evidence type="ECO:0000259" key="4">
    <source>
        <dbReference type="PROSITE" id="PS51782"/>
    </source>
</evidence>
<feature type="non-terminal residue" evidence="6">
    <location>
        <position position="562"/>
    </location>
</feature>
<reference evidence="6" key="2">
    <citation type="submission" date="2025-08" db="UniProtKB">
        <authorList>
            <consortium name="RefSeq"/>
        </authorList>
    </citation>
    <scope>IDENTIFICATION</scope>
    <source>
        <tissue evidence="6">Leaf</tissue>
    </source>
</reference>
<reference evidence="5" key="1">
    <citation type="journal article" date="2013" name="Genome Biol.">
        <title>Reference genomes and transcriptomes of Nicotiana sylvestris and Nicotiana tomentosiformis.</title>
        <authorList>
            <person name="Sierro N."/>
            <person name="Battey J.N."/>
            <person name="Ouadi S."/>
            <person name="Bovet L."/>
            <person name="Goepfert S."/>
            <person name="Bakaher N."/>
            <person name="Peitsch M.C."/>
            <person name="Ivanov N.V."/>
        </authorList>
    </citation>
    <scope>NUCLEOTIDE SEQUENCE [LARGE SCALE GENOMIC DNA]</scope>
</reference>
<evidence type="ECO:0000313" key="5">
    <source>
        <dbReference type="Proteomes" id="UP000189701"/>
    </source>
</evidence>
<accession>A0A1U7X0B6</accession>
<dbReference type="AlphaFoldDB" id="A0A1U7X0B6"/>
<dbReference type="InterPro" id="IPR052611">
    <property type="entry name" value="Plant_RLK_LysM"/>
</dbReference>
<feature type="domain" description="Protein kinase" evidence="3">
    <location>
        <begin position="380"/>
        <end position="562"/>
    </location>
</feature>
<proteinExistence type="predicted"/>
<dbReference type="SUPFAM" id="SSF56112">
    <property type="entry name" value="Protein kinase-like (PK-like)"/>
    <property type="match status" value="1"/>
</dbReference>
<dbReference type="RefSeq" id="XP_009779910.1">
    <property type="nucleotide sequence ID" value="XM_009781608.1"/>
</dbReference>
<dbReference type="SMART" id="SM00219">
    <property type="entry name" value="TyrKc"/>
    <property type="match status" value="1"/>
</dbReference>
<dbReference type="GO" id="GO:0005524">
    <property type="term" value="F:ATP binding"/>
    <property type="evidence" value="ECO:0007669"/>
    <property type="project" value="InterPro"/>
</dbReference>
<dbReference type="STRING" id="4096.A0A1U7X0B6"/>
<dbReference type="PANTHER" id="PTHR45927:SF10">
    <property type="entry name" value="LYSM-DOMAIN RECEPTOR-LIKE KINASE"/>
    <property type="match status" value="1"/>
</dbReference>
<dbReference type="eggNOG" id="ENOG502QRGJ">
    <property type="taxonomic scope" value="Eukaryota"/>
</dbReference>